<gene>
    <name evidence="1" type="ORF">UCRPA7_956</name>
</gene>
<organism evidence="1 2">
    <name type="scientific">Phaeoacremonium minimum (strain UCR-PA7)</name>
    <name type="common">Esca disease fungus</name>
    <name type="synonym">Togninia minima</name>
    <dbReference type="NCBI Taxonomy" id="1286976"/>
    <lineage>
        <taxon>Eukaryota</taxon>
        <taxon>Fungi</taxon>
        <taxon>Dikarya</taxon>
        <taxon>Ascomycota</taxon>
        <taxon>Pezizomycotina</taxon>
        <taxon>Sordariomycetes</taxon>
        <taxon>Sordariomycetidae</taxon>
        <taxon>Togniniales</taxon>
        <taxon>Togniniaceae</taxon>
        <taxon>Phaeoacremonium</taxon>
    </lineage>
</organism>
<dbReference type="Proteomes" id="UP000014074">
    <property type="component" value="Unassembled WGS sequence"/>
</dbReference>
<protein>
    <submittedName>
        <fullName evidence="1">Putative complex i intermediate-associated protein 84 protein</fullName>
    </submittedName>
</protein>
<dbReference type="GeneID" id="19329892"/>
<evidence type="ECO:0000313" key="1">
    <source>
        <dbReference type="EMBL" id="EOO03518.1"/>
    </source>
</evidence>
<dbReference type="eggNOG" id="ENOG502S1M2">
    <property type="taxonomic scope" value="Eukaryota"/>
</dbReference>
<dbReference type="OrthoDB" id="185373at2759"/>
<name>R8BVY3_PHAM7</name>
<evidence type="ECO:0000313" key="2">
    <source>
        <dbReference type="Proteomes" id="UP000014074"/>
    </source>
</evidence>
<dbReference type="HOGENOM" id="CLU_1526221_0_0_1"/>
<dbReference type="Gene3D" id="1.25.40.10">
    <property type="entry name" value="Tetratricopeptide repeat domain"/>
    <property type="match status" value="1"/>
</dbReference>
<dbReference type="InterPro" id="IPR011990">
    <property type="entry name" value="TPR-like_helical_dom_sf"/>
</dbReference>
<dbReference type="EMBL" id="KB932820">
    <property type="protein sequence ID" value="EOO03518.1"/>
    <property type="molecule type" value="Genomic_DNA"/>
</dbReference>
<dbReference type="KEGG" id="tmn:UCRPA7_956"/>
<reference evidence="2" key="1">
    <citation type="journal article" date="2013" name="Genome Announc.">
        <title>Draft genome sequence of the ascomycete Phaeoacremonium aleophilum strain UCR-PA7, a causal agent of the esca disease complex in grapevines.</title>
        <authorList>
            <person name="Blanco-Ulate B."/>
            <person name="Rolshausen P."/>
            <person name="Cantu D."/>
        </authorList>
    </citation>
    <scope>NUCLEOTIDE SEQUENCE [LARGE SCALE GENOMIC DNA]</scope>
    <source>
        <strain evidence="2">UCR-PA7</strain>
    </source>
</reference>
<proteinExistence type="predicted"/>
<dbReference type="AlphaFoldDB" id="R8BVY3"/>
<accession>R8BVY3</accession>
<keyword evidence="2" id="KW-1185">Reference proteome</keyword>
<dbReference type="RefSeq" id="XP_007911736.1">
    <property type="nucleotide sequence ID" value="XM_007913545.1"/>
</dbReference>
<sequence length="176" mass="19580">MLKMDTTIQPTTKLYNALMIAYLAADDAGRALDIWHDITHSVEGPSYNSLATVFRVCEVLPMGDQKANEIWEKMRRMDIEVPPVVYAAYCGAIAGQGQVEEVKGLIQAMEADTGSPVDMMTIGVSYNALPGQSLQASFQEWAQAEYPALWKRLEKQGKKKTMDGLLSFNLNREMKA</sequence>